<dbReference type="NCBIfam" id="TIGR02855">
    <property type="entry name" value="spore_yabG"/>
    <property type="match status" value="1"/>
</dbReference>
<dbReference type="STRING" id="394503.Ccel_0237"/>
<dbReference type="eggNOG" id="ENOG502Z7P7">
    <property type="taxonomic scope" value="Bacteria"/>
</dbReference>
<organism evidence="1 2">
    <name type="scientific">Ruminiclostridium cellulolyticum (strain ATCC 35319 / DSM 5812 / JCM 6584 / H10)</name>
    <name type="common">Clostridium cellulolyticum</name>
    <dbReference type="NCBI Taxonomy" id="394503"/>
    <lineage>
        <taxon>Bacteria</taxon>
        <taxon>Bacillati</taxon>
        <taxon>Bacillota</taxon>
        <taxon>Clostridia</taxon>
        <taxon>Eubacteriales</taxon>
        <taxon>Oscillospiraceae</taxon>
        <taxon>Ruminiclostridium</taxon>
    </lineage>
</organism>
<dbReference type="OrthoDB" id="9785306at2"/>
<dbReference type="AlphaFoldDB" id="B8I544"/>
<dbReference type="RefSeq" id="WP_012634689.1">
    <property type="nucleotide sequence ID" value="NC_011898.1"/>
</dbReference>
<sequence length="269" mass="29936">MTKFHIGDVVTRRSYGGDILFKVVNIKTNFNGSESYVLRGLSYRIEADSQADDLVKQDARTAYTRAINELDRVKKSIDCSVPVFKTFLSRIKHKPGRILHIDSAEDFMNECLDFYKKSKINCYGKWVSENRQPSVVKQYLKSYRPDILVLTGHDGLKKGASNFQSLDSYANSAYFIEAVRIARSYESDPDKLCIFAGACQSYFEAIMQAGANFASSPRRILINALDPAIVAQKVSVTDSSVILSPNSVIELTITGSAGIGGKDTRGQMR</sequence>
<evidence type="ECO:0000313" key="1">
    <source>
        <dbReference type="EMBL" id="ACL74624.1"/>
    </source>
</evidence>
<gene>
    <name evidence="1" type="ordered locus">Ccel_0237</name>
</gene>
<reference evidence="1 2" key="1">
    <citation type="submission" date="2009-01" db="EMBL/GenBank/DDBJ databases">
        <title>Complete sequence of Clostridium cellulolyticum H10.</title>
        <authorList>
            <consortium name="US DOE Joint Genome Institute"/>
            <person name="Lucas S."/>
            <person name="Copeland A."/>
            <person name="Lapidus A."/>
            <person name="Glavina del Rio T."/>
            <person name="Dalin E."/>
            <person name="Tice H."/>
            <person name="Bruce D."/>
            <person name="Goodwin L."/>
            <person name="Pitluck S."/>
            <person name="Chertkov O."/>
            <person name="Saunders E."/>
            <person name="Brettin T."/>
            <person name="Detter J.C."/>
            <person name="Han C."/>
            <person name="Larimer F."/>
            <person name="Land M."/>
            <person name="Hauser L."/>
            <person name="Kyrpides N."/>
            <person name="Ivanova N."/>
            <person name="Zhou J."/>
            <person name="Richardson P."/>
        </authorList>
    </citation>
    <scope>NUCLEOTIDE SEQUENCE [LARGE SCALE GENOMIC DNA]</scope>
    <source>
        <strain evidence="2">ATCC 35319 / DSM 5812 / JCM 6584 / H10</strain>
    </source>
</reference>
<dbReference type="Pfam" id="PF05582">
    <property type="entry name" value="Peptidase_U57"/>
    <property type="match status" value="1"/>
</dbReference>
<evidence type="ECO:0000313" key="2">
    <source>
        <dbReference type="Proteomes" id="UP000001349"/>
    </source>
</evidence>
<accession>B8I544</accession>
<name>B8I544_RUMCH</name>
<dbReference type="Proteomes" id="UP000001349">
    <property type="component" value="Chromosome"/>
</dbReference>
<dbReference type="InterPro" id="IPR008764">
    <property type="entry name" value="Peptidase_U57"/>
</dbReference>
<proteinExistence type="predicted"/>
<dbReference type="KEGG" id="cce:Ccel_0237"/>
<protein>
    <submittedName>
        <fullName evidence="1">Peptidase U57 YabG</fullName>
    </submittedName>
</protein>
<dbReference type="MEROPS" id="U57.001"/>
<dbReference type="EMBL" id="CP001348">
    <property type="protein sequence ID" value="ACL74624.1"/>
    <property type="molecule type" value="Genomic_DNA"/>
</dbReference>
<dbReference type="PIRSF" id="PIRSF011575">
    <property type="entry name" value="YabG"/>
    <property type="match status" value="1"/>
</dbReference>
<dbReference type="HOGENOM" id="CLU_083246_0_0_9"/>
<keyword evidence="2" id="KW-1185">Reference proteome</keyword>